<sequence>MVIWLPASNHATFHQACAEVVNRLGIPVAKEEDPESALQGYLNSCWTKRWLLVIDNIDDRATLLGSSDQLKGIGRFLPDDNIYDCVLFTTCSYDVAEQVTHNATIKLKEMTPEESKLYLEQKIELDLQNEIAVTELLAQLTYLPLAITQAAAYLKRNKIPIPKYLGLLREQSNMAEMITGSFTTEAGTRGHRMLLC</sequence>
<evidence type="ECO:0000313" key="2">
    <source>
        <dbReference type="EMBL" id="KAK5633269.1"/>
    </source>
</evidence>
<feature type="domain" description="NB-ARC" evidence="1">
    <location>
        <begin position="2"/>
        <end position="121"/>
    </location>
</feature>
<dbReference type="SUPFAM" id="SSF52540">
    <property type="entry name" value="P-loop containing nucleoside triphosphate hydrolases"/>
    <property type="match status" value="1"/>
</dbReference>
<name>A0AAN7UYU3_9PEZI</name>
<dbReference type="GO" id="GO:0043531">
    <property type="term" value="F:ADP binding"/>
    <property type="evidence" value="ECO:0007669"/>
    <property type="project" value="InterPro"/>
</dbReference>
<gene>
    <name evidence="2" type="ORF">RRF57_008983</name>
</gene>
<organism evidence="2 3">
    <name type="scientific">Xylaria bambusicola</name>
    <dbReference type="NCBI Taxonomy" id="326684"/>
    <lineage>
        <taxon>Eukaryota</taxon>
        <taxon>Fungi</taxon>
        <taxon>Dikarya</taxon>
        <taxon>Ascomycota</taxon>
        <taxon>Pezizomycotina</taxon>
        <taxon>Sordariomycetes</taxon>
        <taxon>Xylariomycetidae</taxon>
        <taxon>Xylariales</taxon>
        <taxon>Xylariaceae</taxon>
        <taxon>Xylaria</taxon>
    </lineage>
</organism>
<dbReference type="Proteomes" id="UP001305414">
    <property type="component" value="Unassembled WGS sequence"/>
</dbReference>
<dbReference type="Gene3D" id="3.40.50.300">
    <property type="entry name" value="P-loop containing nucleotide triphosphate hydrolases"/>
    <property type="match status" value="1"/>
</dbReference>
<dbReference type="InterPro" id="IPR002182">
    <property type="entry name" value="NB-ARC"/>
</dbReference>
<dbReference type="AlphaFoldDB" id="A0AAN7UYU3"/>
<evidence type="ECO:0000313" key="3">
    <source>
        <dbReference type="Proteomes" id="UP001305414"/>
    </source>
</evidence>
<comment type="caution">
    <text evidence="2">The sequence shown here is derived from an EMBL/GenBank/DDBJ whole genome shotgun (WGS) entry which is preliminary data.</text>
</comment>
<dbReference type="EMBL" id="JAWHQM010000031">
    <property type="protein sequence ID" value="KAK5633269.1"/>
    <property type="molecule type" value="Genomic_DNA"/>
</dbReference>
<evidence type="ECO:0000259" key="1">
    <source>
        <dbReference type="Pfam" id="PF00931"/>
    </source>
</evidence>
<proteinExistence type="predicted"/>
<dbReference type="InterPro" id="IPR027417">
    <property type="entry name" value="P-loop_NTPase"/>
</dbReference>
<dbReference type="InterPro" id="IPR053137">
    <property type="entry name" value="NLR-like"/>
</dbReference>
<accession>A0AAN7UYU3</accession>
<dbReference type="Pfam" id="PF00931">
    <property type="entry name" value="NB-ARC"/>
    <property type="match status" value="1"/>
</dbReference>
<protein>
    <recommendedName>
        <fullName evidence="1">NB-ARC domain-containing protein</fullName>
    </recommendedName>
</protein>
<keyword evidence="3" id="KW-1185">Reference proteome</keyword>
<reference evidence="2 3" key="1">
    <citation type="submission" date="2023-10" db="EMBL/GenBank/DDBJ databases">
        <title>Draft genome sequence of Xylaria bambusicola isolate GMP-LS, the root and basal stem rot pathogen of sugarcane in Indonesia.</title>
        <authorList>
            <person name="Selvaraj P."/>
            <person name="Muralishankar V."/>
            <person name="Muruganantham S."/>
            <person name="Sp S."/>
            <person name="Haryani S."/>
            <person name="Lau K.J.X."/>
            <person name="Naqvi N.I."/>
        </authorList>
    </citation>
    <scope>NUCLEOTIDE SEQUENCE [LARGE SCALE GENOMIC DNA]</scope>
    <source>
        <strain evidence="2">GMP-LS</strain>
    </source>
</reference>
<dbReference type="PANTHER" id="PTHR46082:SF6">
    <property type="entry name" value="AAA+ ATPASE DOMAIN-CONTAINING PROTEIN-RELATED"/>
    <property type="match status" value="1"/>
</dbReference>
<dbReference type="PANTHER" id="PTHR46082">
    <property type="entry name" value="ATP/GTP-BINDING PROTEIN-RELATED"/>
    <property type="match status" value="1"/>
</dbReference>